<gene>
    <name evidence="3" type="primary">mshA_24</name>
    <name evidence="3" type="ORF">Hgul01_03630</name>
</gene>
<organism evidence="3 4">
    <name type="scientific">Herpetosiphon gulosus</name>
    <dbReference type="NCBI Taxonomy" id="1973496"/>
    <lineage>
        <taxon>Bacteria</taxon>
        <taxon>Bacillati</taxon>
        <taxon>Chloroflexota</taxon>
        <taxon>Chloroflexia</taxon>
        <taxon>Herpetosiphonales</taxon>
        <taxon>Herpetosiphonaceae</taxon>
        <taxon>Herpetosiphon</taxon>
    </lineage>
</organism>
<dbReference type="PANTHER" id="PTHR46401">
    <property type="entry name" value="GLYCOSYLTRANSFERASE WBBK-RELATED"/>
    <property type="match status" value="1"/>
</dbReference>
<reference evidence="3 4" key="1">
    <citation type="submission" date="2024-02" db="EMBL/GenBank/DDBJ databases">
        <title>Herpetosiphon gulosus NBRC 112829.</title>
        <authorList>
            <person name="Ichikawa N."/>
            <person name="Katano-Makiyama Y."/>
            <person name="Hidaka K."/>
        </authorList>
    </citation>
    <scope>NUCLEOTIDE SEQUENCE [LARGE SCALE GENOMIC DNA]</scope>
    <source>
        <strain evidence="3 4">NBRC 112829</strain>
    </source>
</reference>
<dbReference type="Pfam" id="PF00534">
    <property type="entry name" value="Glycos_transf_1"/>
    <property type="match status" value="1"/>
</dbReference>
<evidence type="ECO:0000313" key="3">
    <source>
        <dbReference type="EMBL" id="GAA5529816.1"/>
    </source>
</evidence>
<keyword evidence="1" id="KW-0808">Transferase</keyword>
<dbReference type="EMBL" id="BAABRU010000013">
    <property type="protein sequence ID" value="GAA5529816.1"/>
    <property type="molecule type" value="Genomic_DNA"/>
</dbReference>
<accession>A0ABP9X341</accession>
<comment type="caution">
    <text evidence="3">The sequence shown here is derived from an EMBL/GenBank/DDBJ whole genome shotgun (WGS) entry which is preliminary data.</text>
</comment>
<feature type="domain" description="Glycosyl transferase family 1" evidence="2">
    <location>
        <begin position="191"/>
        <end position="341"/>
    </location>
</feature>
<dbReference type="PANTHER" id="PTHR46401:SF2">
    <property type="entry name" value="GLYCOSYLTRANSFERASE WBBK-RELATED"/>
    <property type="match status" value="1"/>
</dbReference>
<proteinExistence type="predicted"/>
<dbReference type="Proteomes" id="UP001428290">
    <property type="component" value="Unassembled WGS sequence"/>
</dbReference>
<protein>
    <submittedName>
        <fullName evidence="3">D-inositol-3-phosphate glycosyltransferase</fullName>
    </submittedName>
</protein>
<evidence type="ECO:0000259" key="2">
    <source>
        <dbReference type="Pfam" id="PF00534"/>
    </source>
</evidence>
<keyword evidence="4" id="KW-1185">Reference proteome</keyword>
<name>A0ABP9X341_9CHLR</name>
<sequence>MKQATIALDLRVLDDHFPGIGRFCYELSLALLQAPIAEHLHLILPQQPRTQFDLRPLLQHPKVSRVSHGLFSVGQHREWRSLLSEINADLAIFPYYIRPLFQPCPSLTLIYDTISWRVPATFSRRKRWQIAALHHMAIQQSAAIGTISHSAASDIAQFYGVKPQRLAYLGVGISAQFQPQPAAAIAALRAKYGLPERYIVYIASDKPHKQIDFLLDAWQVAQTAEVGLVLGGRWRNPASEQLLDHPALQGRVWRIADVPEDELAALYSGALALAFPSLYEGFGLPALEAIACGTPVLAQNSSSLPEAVGAAGCLLPNDQAAWVDALERICHDPAWRESLAAQTSAQTAKFSWQQVAQRLGQLLNTL</sequence>
<dbReference type="CDD" id="cd03809">
    <property type="entry name" value="GT4_MtfB-like"/>
    <property type="match status" value="1"/>
</dbReference>
<dbReference type="Gene3D" id="3.40.50.2000">
    <property type="entry name" value="Glycogen Phosphorylase B"/>
    <property type="match status" value="2"/>
</dbReference>
<evidence type="ECO:0000256" key="1">
    <source>
        <dbReference type="ARBA" id="ARBA00022679"/>
    </source>
</evidence>
<dbReference type="RefSeq" id="WP_345723410.1">
    <property type="nucleotide sequence ID" value="NZ_BAABRU010000013.1"/>
</dbReference>
<dbReference type="InterPro" id="IPR001296">
    <property type="entry name" value="Glyco_trans_1"/>
</dbReference>
<dbReference type="SUPFAM" id="SSF53756">
    <property type="entry name" value="UDP-Glycosyltransferase/glycogen phosphorylase"/>
    <property type="match status" value="1"/>
</dbReference>
<evidence type="ECO:0000313" key="4">
    <source>
        <dbReference type="Proteomes" id="UP001428290"/>
    </source>
</evidence>